<sequence length="476" mass="47644">MSHAPAPGRRARPSAAGRRRPDVTTVLALVVPLLTVLALLAVDVDPAAPGAVPPERTTLTRSTTTCPGLDAPVVVATTGDEAGEVEVRRGEDVADVAVEPAVPVTAPAAPAAAASLPAEVTGQGDLAPGLAAGRFPEEGEPTAPECRDPRPDQWFTGVGASPRQPSVLELTNPDGGPAVADVVVHGPRGVVDAPSLRGVAVPGQGVVRVELAEEVPRRGDLALHVTTTRGRVGAAVLDRFDDLGAGASGSEWAASQADPATDVLLLGLPGQEAPRELVLANASDDEARVAVSVLTADSEFTPEGSPGLDVAPQGTASLDLEEVLAGAALDDVVGLRLEASRPVTAAVRTVVEGDLAVTPAAEVLGQGGTTTVLPAGAIELVLAAASGDGAVVATPRDADGDVLGPAEGLRADLAPERATVLELPVGTRLLEVRLRGTDAAASVVVRGEDGGGGAAVVRLHDLETSALVGAVRPALP</sequence>
<evidence type="ECO:0008006" key="3">
    <source>
        <dbReference type="Google" id="ProtNLM"/>
    </source>
</evidence>
<organism evidence="1 2">
    <name type="scientific">Nocardioides aquaticus</name>
    <dbReference type="NCBI Taxonomy" id="160826"/>
    <lineage>
        <taxon>Bacteria</taxon>
        <taxon>Bacillati</taxon>
        <taxon>Actinomycetota</taxon>
        <taxon>Actinomycetes</taxon>
        <taxon>Propionibacteriales</taxon>
        <taxon>Nocardioidaceae</taxon>
        <taxon>Nocardioides</taxon>
    </lineage>
</organism>
<reference evidence="1 2" key="1">
    <citation type="submission" date="2021-05" db="EMBL/GenBank/DDBJ databases">
        <title>Complete genome of Nocardioides aquaticus KCTC 9944T isolated from meromictic and hypersaline Ekho Lake, Antarctica.</title>
        <authorList>
            <person name="Hwang K."/>
            <person name="Kim K.M."/>
            <person name="Choe H."/>
        </authorList>
    </citation>
    <scope>NUCLEOTIDE SEQUENCE [LARGE SCALE GENOMIC DNA]</scope>
    <source>
        <strain evidence="1 2">KCTC 9944</strain>
    </source>
</reference>
<gene>
    <name evidence="1" type="ORF">ENKNEFLB_03311</name>
</gene>
<protein>
    <recommendedName>
        <fullName evidence="3">Secreted protein</fullName>
    </recommendedName>
</protein>
<keyword evidence="2" id="KW-1185">Reference proteome</keyword>
<dbReference type="EMBL" id="CP075371">
    <property type="protein sequence ID" value="QVT80910.1"/>
    <property type="molecule type" value="Genomic_DNA"/>
</dbReference>
<evidence type="ECO:0000313" key="1">
    <source>
        <dbReference type="EMBL" id="QVT80910.1"/>
    </source>
</evidence>
<dbReference type="Proteomes" id="UP000679307">
    <property type="component" value="Chromosome"/>
</dbReference>
<proteinExistence type="predicted"/>
<name>A0ABX8EK56_9ACTN</name>
<dbReference type="RefSeq" id="WP_214056374.1">
    <property type="nucleotide sequence ID" value="NZ_BAAAHS010000008.1"/>
</dbReference>
<evidence type="ECO:0000313" key="2">
    <source>
        <dbReference type="Proteomes" id="UP000679307"/>
    </source>
</evidence>
<accession>A0ABX8EK56</accession>
<dbReference type="Pfam" id="PF18986">
    <property type="entry name" value="DUF5719"/>
    <property type="match status" value="1"/>
</dbReference>
<dbReference type="InterPro" id="IPR043777">
    <property type="entry name" value="DUF5719"/>
</dbReference>